<dbReference type="InterPro" id="IPR003695">
    <property type="entry name" value="Ppx_GppA_N"/>
</dbReference>
<dbReference type="OrthoDB" id="9807195at2"/>
<dbReference type="PATRIC" id="fig|1423740.3.peg.1010"/>
<feature type="domain" description="Ppx/GppA phosphatase N-terminal" evidence="2">
    <location>
        <begin position="24"/>
        <end position="306"/>
    </location>
</feature>
<evidence type="ECO:0000313" key="3">
    <source>
        <dbReference type="EMBL" id="KRL82499.1"/>
    </source>
</evidence>
<dbReference type="InterPro" id="IPR043129">
    <property type="entry name" value="ATPase_NBD"/>
</dbReference>
<dbReference type="GO" id="GO:0006357">
    <property type="term" value="P:regulation of transcription by RNA polymerase II"/>
    <property type="evidence" value="ECO:0007669"/>
    <property type="project" value="TreeGrafter"/>
</dbReference>
<evidence type="ECO:0000256" key="1">
    <source>
        <dbReference type="ARBA" id="ARBA00007125"/>
    </source>
</evidence>
<dbReference type="AlphaFoldDB" id="A0A0R1TUU9"/>
<proteinExistence type="inferred from homology"/>
<dbReference type="RefSeq" id="WP_025020555.1">
    <property type="nucleotide sequence ID" value="NZ_AZFH01000021.1"/>
</dbReference>
<reference evidence="3 4" key="1">
    <citation type="journal article" date="2015" name="Genome Announc.">
        <title>Expanding the biotechnology potential of lactobacilli through comparative genomics of 213 strains and associated genera.</title>
        <authorList>
            <person name="Sun Z."/>
            <person name="Harris H.M."/>
            <person name="McCann A."/>
            <person name="Guo C."/>
            <person name="Argimon S."/>
            <person name="Zhang W."/>
            <person name="Yang X."/>
            <person name="Jeffery I.B."/>
            <person name="Cooney J.C."/>
            <person name="Kagawa T.F."/>
            <person name="Liu W."/>
            <person name="Song Y."/>
            <person name="Salvetti E."/>
            <person name="Wrobel A."/>
            <person name="Rasinkangas P."/>
            <person name="Parkhill J."/>
            <person name="Rea M.C."/>
            <person name="O'Sullivan O."/>
            <person name="Ritari J."/>
            <person name="Douillard F.P."/>
            <person name="Paul Ross R."/>
            <person name="Yang R."/>
            <person name="Briner A.E."/>
            <person name="Felis G.E."/>
            <person name="de Vos W.M."/>
            <person name="Barrangou R."/>
            <person name="Klaenhammer T.R."/>
            <person name="Caufield P.W."/>
            <person name="Cui Y."/>
            <person name="Zhang H."/>
            <person name="O'Toole P.W."/>
        </authorList>
    </citation>
    <scope>NUCLEOTIDE SEQUENCE [LARGE SCALE GENOMIC DNA]</scope>
    <source>
        <strain evidence="3 4">DSM 15833</strain>
    </source>
</reference>
<evidence type="ECO:0000259" key="2">
    <source>
        <dbReference type="Pfam" id="PF02541"/>
    </source>
</evidence>
<dbReference type="PANTHER" id="PTHR30005">
    <property type="entry name" value="EXOPOLYPHOSPHATASE"/>
    <property type="match status" value="1"/>
</dbReference>
<accession>A0A0R1TUU9</accession>
<dbReference type="CDD" id="cd24052">
    <property type="entry name" value="ASKHA_NBD_HpPPX-GppA-like"/>
    <property type="match status" value="1"/>
</dbReference>
<dbReference type="PANTHER" id="PTHR30005:SF0">
    <property type="entry name" value="RETROGRADE REGULATION PROTEIN 2"/>
    <property type="match status" value="1"/>
</dbReference>
<sequence length="307" mass="33817">MAYIAILDLGSNSTRLSISEVLPGGQFKEVRREKQMTRMAENMGQGEVKTLQDSAIKRTLQALADYKAIYESYPDVTVRAIATAAVRVASNQVDFLALVKDLTGVDVQVLTGDMEAYYDYVGARNALKLDNFVLCDMGGGSFELVVVKNGIAVDLTSIPYGAVSLTEKFHAQDLLSAQNLFKFQGFIQDLINEQLWLFEGRYLPLVLLGGANRVVARAEMRRRGQELEDFHGIRMSARSFLNIYTEWLGLNQAERVAKLGVDGERADIILGGLTPIAQLISQLAIPELIFSESGVREGLLASSLTEE</sequence>
<organism evidence="3 4">
    <name type="scientific">Ligilactobacillus equi DSM 15833 = JCM 10991</name>
    <dbReference type="NCBI Taxonomy" id="1423740"/>
    <lineage>
        <taxon>Bacteria</taxon>
        <taxon>Bacillati</taxon>
        <taxon>Bacillota</taxon>
        <taxon>Bacilli</taxon>
        <taxon>Lactobacillales</taxon>
        <taxon>Lactobacillaceae</taxon>
        <taxon>Ligilactobacillus</taxon>
    </lineage>
</organism>
<comment type="caution">
    <text evidence="3">The sequence shown here is derived from an EMBL/GenBank/DDBJ whole genome shotgun (WGS) entry which is preliminary data.</text>
</comment>
<dbReference type="Gene3D" id="3.30.420.150">
    <property type="entry name" value="Exopolyphosphatase. Domain 2"/>
    <property type="match status" value="1"/>
</dbReference>
<gene>
    <name evidence="3" type="ORF">FC36_GL000941</name>
</gene>
<dbReference type="EMBL" id="AZFH01000021">
    <property type="protein sequence ID" value="KRL82499.1"/>
    <property type="molecule type" value="Genomic_DNA"/>
</dbReference>
<dbReference type="SUPFAM" id="SSF53067">
    <property type="entry name" value="Actin-like ATPase domain"/>
    <property type="match status" value="2"/>
</dbReference>
<name>A0A0R1TUU9_9LACO</name>
<comment type="similarity">
    <text evidence="1">Belongs to the GppA/Ppx family.</text>
</comment>
<dbReference type="Proteomes" id="UP000051048">
    <property type="component" value="Unassembled WGS sequence"/>
</dbReference>
<dbReference type="STRING" id="1423740.FC36_GL000941"/>
<evidence type="ECO:0000313" key="4">
    <source>
        <dbReference type="Proteomes" id="UP000051048"/>
    </source>
</evidence>
<dbReference type="Gene3D" id="3.30.420.40">
    <property type="match status" value="1"/>
</dbReference>
<protein>
    <submittedName>
        <fullName evidence="3">Exopolyphosphatase</fullName>
    </submittedName>
</protein>
<dbReference type="InterPro" id="IPR050273">
    <property type="entry name" value="GppA/Ppx_hydrolase"/>
</dbReference>
<dbReference type="Pfam" id="PF02541">
    <property type="entry name" value="Ppx-GppA"/>
    <property type="match status" value="1"/>
</dbReference>